<evidence type="ECO:0000256" key="1">
    <source>
        <dbReference type="SAM" id="MobiDB-lite"/>
    </source>
</evidence>
<organism evidence="3 4">
    <name type="scientific">Psittacicella melopsittaci</name>
    <dbReference type="NCBI Taxonomy" id="2028576"/>
    <lineage>
        <taxon>Bacteria</taxon>
        <taxon>Pseudomonadati</taxon>
        <taxon>Pseudomonadota</taxon>
        <taxon>Gammaproteobacteria</taxon>
        <taxon>Pasteurellales</taxon>
        <taxon>Psittacicellaceae</taxon>
        <taxon>Psittacicella</taxon>
    </lineage>
</organism>
<dbReference type="EMBL" id="NRJH01000014">
    <property type="protein sequence ID" value="RIY33466.1"/>
    <property type="molecule type" value="Genomic_DNA"/>
</dbReference>
<dbReference type="AlphaFoldDB" id="A0A3A1Y830"/>
<dbReference type="SMART" id="SM00671">
    <property type="entry name" value="SEL1"/>
    <property type="match status" value="3"/>
</dbReference>
<dbReference type="InterPro" id="IPR006597">
    <property type="entry name" value="Sel1-like"/>
</dbReference>
<proteinExistence type="predicted"/>
<dbReference type="InterPro" id="IPR052945">
    <property type="entry name" value="Mitotic_Regulator"/>
</dbReference>
<dbReference type="PANTHER" id="PTHR43628:SF1">
    <property type="entry name" value="CHITIN SYNTHASE REGULATORY FACTOR 2-RELATED"/>
    <property type="match status" value="1"/>
</dbReference>
<reference evidence="3 4" key="1">
    <citation type="submission" date="2017-08" db="EMBL/GenBank/DDBJ databases">
        <title>Reclassification of Bisgaard taxon 37 and 44.</title>
        <authorList>
            <person name="Christensen H."/>
        </authorList>
    </citation>
    <scope>NUCLEOTIDE SEQUENCE [LARGE SCALE GENOMIC DNA]</scope>
    <source>
        <strain evidence="3 4">B96_4</strain>
    </source>
</reference>
<feature type="region of interest" description="Disordered" evidence="1">
    <location>
        <begin position="35"/>
        <end position="59"/>
    </location>
</feature>
<keyword evidence="2" id="KW-0732">Signal</keyword>
<dbReference type="InterPro" id="IPR011990">
    <property type="entry name" value="TPR-like_helical_dom_sf"/>
</dbReference>
<dbReference type="Gene3D" id="1.25.40.10">
    <property type="entry name" value="Tetratricopeptide repeat domain"/>
    <property type="match status" value="1"/>
</dbReference>
<gene>
    <name evidence="3" type="ORF">CJP74_01700</name>
</gene>
<feature type="compositionally biased region" description="Low complexity" evidence="1">
    <location>
        <begin position="38"/>
        <end position="55"/>
    </location>
</feature>
<evidence type="ECO:0000313" key="4">
    <source>
        <dbReference type="Proteomes" id="UP000266258"/>
    </source>
</evidence>
<dbReference type="Proteomes" id="UP000266258">
    <property type="component" value="Unassembled WGS sequence"/>
</dbReference>
<dbReference type="PANTHER" id="PTHR43628">
    <property type="entry name" value="ACTIVATOR OF C KINASE PROTEIN 1-RELATED"/>
    <property type="match status" value="1"/>
</dbReference>
<dbReference type="RefSeq" id="WP_119496551.1">
    <property type="nucleotide sequence ID" value="NZ_NRJH01000014.1"/>
</dbReference>
<name>A0A3A1Y830_9GAMM</name>
<protein>
    <recommendedName>
        <fullName evidence="5">Beta-lactamase</fullName>
    </recommendedName>
</protein>
<sequence>MRIFLLFCFGLVAFSNAQANTYSISSNNQKQTISWSSQAKAQTQTNQPAQAPTSTNQTKNDYNLGVKAYNAKDYMTARTYFFRASKQGSIGAKRYLGLMYLNGQGVTRNLTKSFNYFSAAAKGNDAVALYYVGRAYEYGQGVSRNLNQAKSHYQKSAQLGNNLASQAVLRLGQQK</sequence>
<dbReference type="OrthoDB" id="80091at2"/>
<dbReference type="Pfam" id="PF08238">
    <property type="entry name" value="Sel1"/>
    <property type="match status" value="3"/>
</dbReference>
<evidence type="ECO:0008006" key="5">
    <source>
        <dbReference type="Google" id="ProtNLM"/>
    </source>
</evidence>
<feature type="chain" id="PRO_5017387242" description="Beta-lactamase" evidence="2">
    <location>
        <begin position="20"/>
        <end position="175"/>
    </location>
</feature>
<accession>A0A3A1Y830</accession>
<evidence type="ECO:0000256" key="2">
    <source>
        <dbReference type="SAM" id="SignalP"/>
    </source>
</evidence>
<dbReference type="SUPFAM" id="SSF81901">
    <property type="entry name" value="HCP-like"/>
    <property type="match status" value="1"/>
</dbReference>
<keyword evidence="4" id="KW-1185">Reference proteome</keyword>
<evidence type="ECO:0000313" key="3">
    <source>
        <dbReference type="EMBL" id="RIY33466.1"/>
    </source>
</evidence>
<comment type="caution">
    <text evidence="3">The sequence shown here is derived from an EMBL/GenBank/DDBJ whole genome shotgun (WGS) entry which is preliminary data.</text>
</comment>
<feature type="signal peptide" evidence="2">
    <location>
        <begin position="1"/>
        <end position="19"/>
    </location>
</feature>